<dbReference type="InterPro" id="IPR003661">
    <property type="entry name" value="HisK_dim/P_dom"/>
</dbReference>
<dbReference type="SMART" id="SM00387">
    <property type="entry name" value="HATPase_c"/>
    <property type="match status" value="1"/>
</dbReference>
<dbReference type="InterPro" id="IPR005467">
    <property type="entry name" value="His_kinase_dom"/>
</dbReference>
<dbReference type="CDD" id="cd00075">
    <property type="entry name" value="HATPase"/>
    <property type="match status" value="1"/>
</dbReference>
<evidence type="ECO:0000256" key="9">
    <source>
        <dbReference type="SAM" id="Phobius"/>
    </source>
</evidence>
<keyword evidence="9" id="KW-0812">Transmembrane</keyword>
<dbReference type="InterPro" id="IPR036890">
    <property type="entry name" value="HATPase_C_sf"/>
</dbReference>
<keyword evidence="6" id="KW-0418">Kinase</keyword>
<evidence type="ECO:0000259" key="12">
    <source>
        <dbReference type="PROSITE" id="PS50113"/>
    </source>
</evidence>
<keyword evidence="9" id="KW-1133">Transmembrane helix</keyword>
<evidence type="ECO:0000313" key="14">
    <source>
        <dbReference type="Proteomes" id="UP000569092"/>
    </source>
</evidence>
<gene>
    <name evidence="13" type="ORF">HDF10_004060</name>
</gene>
<dbReference type="GO" id="GO:0005524">
    <property type="term" value="F:ATP binding"/>
    <property type="evidence" value="ECO:0007669"/>
    <property type="project" value="UniProtKB-KW"/>
</dbReference>
<feature type="domain" description="PAC" evidence="12">
    <location>
        <begin position="296"/>
        <end position="348"/>
    </location>
</feature>
<dbReference type="PANTHER" id="PTHR43065:SF10">
    <property type="entry name" value="PEROXIDE STRESS-ACTIVATED HISTIDINE KINASE MAK3"/>
    <property type="match status" value="1"/>
</dbReference>
<comment type="caution">
    <text evidence="13">The sequence shown here is derived from an EMBL/GenBank/DDBJ whole genome shotgun (WGS) entry which is preliminary data.</text>
</comment>
<dbReference type="Pfam" id="PF05227">
    <property type="entry name" value="CHASE3"/>
    <property type="match status" value="1"/>
</dbReference>
<dbReference type="CDD" id="cd00082">
    <property type="entry name" value="HisKA"/>
    <property type="match status" value="1"/>
</dbReference>
<dbReference type="AlphaFoldDB" id="A0A7W8N5X9"/>
<dbReference type="EMBL" id="JACHDZ010000008">
    <property type="protein sequence ID" value="MBB5346053.1"/>
    <property type="molecule type" value="Genomic_DNA"/>
</dbReference>
<dbReference type="CDD" id="cd19410">
    <property type="entry name" value="HK9-like_sensor"/>
    <property type="match status" value="1"/>
</dbReference>
<dbReference type="SMART" id="SM00091">
    <property type="entry name" value="PAS"/>
    <property type="match status" value="1"/>
</dbReference>
<keyword evidence="7" id="KW-0067">ATP-binding</keyword>
<accession>A0A7W8N5X9</accession>
<evidence type="ECO:0000259" key="11">
    <source>
        <dbReference type="PROSITE" id="PS50112"/>
    </source>
</evidence>
<keyword evidence="4" id="KW-0808">Transferase</keyword>
<dbReference type="InterPro" id="IPR036097">
    <property type="entry name" value="HisK_dim/P_sf"/>
</dbReference>
<proteinExistence type="predicted"/>
<evidence type="ECO:0000256" key="2">
    <source>
        <dbReference type="ARBA" id="ARBA00012438"/>
    </source>
</evidence>
<dbReference type="PANTHER" id="PTHR43065">
    <property type="entry name" value="SENSOR HISTIDINE KINASE"/>
    <property type="match status" value="1"/>
</dbReference>
<dbReference type="SUPFAM" id="SSF55785">
    <property type="entry name" value="PYP-like sensor domain (PAS domain)"/>
    <property type="match status" value="1"/>
</dbReference>
<evidence type="ECO:0000256" key="7">
    <source>
        <dbReference type="ARBA" id="ARBA00022840"/>
    </source>
</evidence>
<dbReference type="Pfam" id="PF02518">
    <property type="entry name" value="HATPase_c"/>
    <property type="match status" value="1"/>
</dbReference>
<dbReference type="PRINTS" id="PR00344">
    <property type="entry name" value="BCTRLSENSOR"/>
</dbReference>
<dbReference type="GO" id="GO:0000155">
    <property type="term" value="F:phosphorelay sensor kinase activity"/>
    <property type="evidence" value="ECO:0007669"/>
    <property type="project" value="InterPro"/>
</dbReference>
<evidence type="ECO:0000259" key="10">
    <source>
        <dbReference type="PROSITE" id="PS50109"/>
    </source>
</evidence>
<feature type="transmembrane region" description="Helical" evidence="9">
    <location>
        <begin position="167"/>
        <end position="188"/>
    </location>
</feature>
<dbReference type="PROSITE" id="PS50113">
    <property type="entry name" value="PAC"/>
    <property type="match status" value="1"/>
</dbReference>
<reference evidence="13 14" key="1">
    <citation type="submission" date="2020-08" db="EMBL/GenBank/DDBJ databases">
        <title>Genomic Encyclopedia of Type Strains, Phase IV (KMG-V): Genome sequencing to study the core and pangenomes of soil and plant-associated prokaryotes.</title>
        <authorList>
            <person name="Whitman W."/>
        </authorList>
    </citation>
    <scope>NUCLEOTIDE SEQUENCE [LARGE SCALE GENOMIC DNA]</scope>
    <source>
        <strain evidence="13 14">M8US30</strain>
    </source>
</reference>
<dbReference type="Pfam" id="PF08448">
    <property type="entry name" value="PAS_4"/>
    <property type="match status" value="1"/>
</dbReference>
<dbReference type="SMART" id="SM00388">
    <property type="entry name" value="HisKA"/>
    <property type="match status" value="1"/>
</dbReference>
<dbReference type="Gene3D" id="3.30.565.10">
    <property type="entry name" value="Histidine kinase-like ATPase, C-terminal domain"/>
    <property type="match status" value="1"/>
</dbReference>
<dbReference type="InterPro" id="IPR004358">
    <property type="entry name" value="Sig_transdc_His_kin-like_C"/>
</dbReference>
<dbReference type="Proteomes" id="UP000569092">
    <property type="component" value="Unassembled WGS sequence"/>
</dbReference>
<evidence type="ECO:0000256" key="1">
    <source>
        <dbReference type="ARBA" id="ARBA00000085"/>
    </source>
</evidence>
<evidence type="ECO:0000256" key="4">
    <source>
        <dbReference type="ARBA" id="ARBA00022679"/>
    </source>
</evidence>
<dbReference type="PROSITE" id="PS50109">
    <property type="entry name" value="HIS_KIN"/>
    <property type="match status" value="1"/>
</dbReference>
<dbReference type="NCBIfam" id="TIGR00229">
    <property type="entry name" value="sensory_box"/>
    <property type="match status" value="1"/>
</dbReference>
<keyword evidence="5" id="KW-0547">Nucleotide-binding</keyword>
<dbReference type="InterPro" id="IPR003594">
    <property type="entry name" value="HATPase_dom"/>
</dbReference>
<dbReference type="InterPro" id="IPR000700">
    <property type="entry name" value="PAS-assoc_C"/>
</dbReference>
<evidence type="ECO:0000256" key="8">
    <source>
        <dbReference type="ARBA" id="ARBA00023012"/>
    </source>
</evidence>
<dbReference type="InterPro" id="IPR013656">
    <property type="entry name" value="PAS_4"/>
</dbReference>
<organism evidence="13 14">
    <name type="scientific">Tunturiibacter lichenicola</name>
    <dbReference type="NCBI Taxonomy" id="2051959"/>
    <lineage>
        <taxon>Bacteria</taxon>
        <taxon>Pseudomonadati</taxon>
        <taxon>Acidobacteriota</taxon>
        <taxon>Terriglobia</taxon>
        <taxon>Terriglobales</taxon>
        <taxon>Acidobacteriaceae</taxon>
        <taxon>Tunturiibacter</taxon>
    </lineage>
</organism>
<evidence type="ECO:0000256" key="3">
    <source>
        <dbReference type="ARBA" id="ARBA00022553"/>
    </source>
</evidence>
<keyword evidence="3" id="KW-0597">Phosphoprotein</keyword>
<feature type="domain" description="Histidine kinase" evidence="10">
    <location>
        <begin position="361"/>
        <end position="580"/>
    </location>
</feature>
<keyword evidence="8" id="KW-0902">Two-component regulatory system</keyword>
<dbReference type="SUPFAM" id="SSF47384">
    <property type="entry name" value="Homodimeric domain of signal transducing histidine kinase"/>
    <property type="match status" value="1"/>
</dbReference>
<protein>
    <recommendedName>
        <fullName evidence="2">histidine kinase</fullName>
        <ecNumber evidence="2">2.7.13.3</ecNumber>
    </recommendedName>
</protein>
<dbReference type="InterPro" id="IPR000014">
    <property type="entry name" value="PAS"/>
</dbReference>
<dbReference type="Gene3D" id="1.10.287.130">
    <property type="match status" value="1"/>
</dbReference>
<dbReference type="CDD" id="cd00130">
    <property type="entry name" value="PAS"/>
    <property type="match status" value="1"/>
</dbReference>
<evidence type="ECO:0000256" key="5">
    <source>
        <dbReference type="ARBA" id="ARBA00022741"/>
    </source>
</evidence>
<dbReference type="SUPFAM" id="SSF55874">
    <property type="entry name" value="ATPase domain of HSP90 chaperone/DNA topoisomerase II/histidine kinase"/>
    <property type="match status" value="1"/>
</dbReference>
<dbReference type="PROSITE" id="PS50112">
    <property type="entry name" value="PAS"/>
    <property type="match status" value="1"/>
</dbReference>
<comment type="catalytic activity">
    <reaction evidence="1">
        <text>ATP + protein L-histidine = ADP + protein N-phospho-L-histidine.</text>
        <dbReference type="EC" id="2.7.13.3"/>
    </reaction>
</comment>
<dbReference type="EC" id="2.7.13.3" evidence="2"/>
<name>A0A7W8N5X9_9BACT</name>
<dbReference type="Gene3D" id="3.30.450.20">
    <property type="entry name" value="PAS domain"/>
    <property type="match status" value="1"/>
</dbReference>
<evidence type="ECO:0000313" key="13">
    <source>
        <dbReference type="EMBL" id="MBB5346053.1"/>
    </source>
</evidence>
<dbReference type="InterPro" id="IPR035965">
    <property type="entry name" value="PAS-like_dom_sf"/>
</dbReference>
<keyword evidence="9" id="KW-0472">Membrane</keyword>
<dbReference type="InterPro" id="IPR007891">
    <property type="entry name" value="CHASE3"/>
</dbReference>
<sequence>MFVLPVVALLVVAGALYVQIRGSNVTVNLIQESDARISQATLLSKLIVDEESGLRGYETTGDTRFLQPFYEAESHLQTEIQTLDNMAGADADQKHDIADLRDEHQTWQDAFALPVIATVRGGGQTNDVDLNLHGKVLMDNVRHDLTDIIQKAEASRARRIALWHRQVHSMLLVLLALALGMGVLIGLFTRGRLHAVSAAYRGSLDILSRRAEELYQSEQQLRTTLESIGDGVITCDAEGRIQMMNPVARELTGWSQTEANGRQLEEIFRIVNETTREPVETPVAKVRRLDKIVGMANHHTILLRKDGTELDISDSGAPIHDKAGHTIGIVLVFRDITMERKTQEALIANEKLAVAGRLAATIAHEIHNPLDSVSNLLYLMRNGASPEESVHFMDMAEQELTRVTQISRAMLGLYRESKAPVVVDLKEMLEEILLLMERRLSDLGVTITTEMPEPIEVCAFPAELRQVFTNLITNAAEAAGVNGKVKVSVAPRSASVEANGQKLQAGATVTIADNGEGIPDDVQPHLFQPFFTTKGENGTGLGLWVSRGIINKHGGTITVVSDTSDALHGTWVSVFLATNPTINAGGD</sequence>
<evidence type="ECO:0000256" key="6">
    <source>
        <dbReference type="ARBA" id="ARBA00022777"/>
    </source>
</evidence>
<feature type="domain" description="PAS" evidence="11">
    <location>
        <begin position="217"/>
        <end position="290"/>
    </location>
</feature>